<dbReference type="EMBL" id="KB468146">
    <property type="protein sequence ID" value="PCH43381.1"/>
    <property type="molecule type" value="Genomic_DNA"/>
</dbReference>
<dbReference type="OMA" id="RAWCRDL"/>
<evidence type="ECO:0000259" key="2">
    <source>
        <dbReference type="Pfam" id="PF23868"/>
    </source>
</evidence>
<dbReference type="Pfam" id="PF23868">
    <property type="entry name" value="Mmc1_C"/>
    <property type="match status" value="1"/>
</dbReference>
<dbReference type="OrthoDB" id="5319015at2759"/>
<feature type="compositionally biased region" description="Polar residues" evidence="1">
    <location>
        <begin position="59"/>
        <end position="68"/>
    </location>
</feature>
<dbReference type="PANTHER" id="PTHR38644:SF1">
    <property type="entry name" value="EXPRESSED PROTEIN"/>
    <property type="match status" value="1"/>
</dbReference>
<dbReference type="STRING" id="742152.A0A2H3JNB0"/>
<gene>
    <name evidence="3" type="ORF">WOLCODRAFT_103422</name>
</gene>
<proteinExistence type="predicted"/>
<accession>A0A2H3JNB0</accession>
<dbReference type="InterPro" id="IPR056196">
    <property type="entry name" value="Mmc1_C"/>
</dbReference>
<name>A0A2H3JNB0_WOLCO</name>
<dbReference type="AlphaFoldDB" id="A0A2H3JNB0"/>
<protein>
    <recommendedName>
        <fullName evidence="2">Mmc1 C-terminal domain-containing protein</fullName>
    </recommendedName>
</protein>
<feature type="region of interest" description="Disordered" evidence="1">
    <location>
        <begin position="39"/>
        <end position="70"/>
    </location>
</feature>
<organism evidence="3 4">
    <name type="scientific">Wolfiporia cocos (strain MD-104)</name>
    <name type="common">Brown rot fungus</name>
    <dbReference type="NCBI Taxonomy" id="742152"/>
    <lineage>
        <taxon>Eukaryota</taxon>
        <taxon>Fungi</taxon>
        <taxon>Dikarya</taxon>
        <taxon>Basidiomycota</taxon>
        <taxon>Agaricomycotina</taxon>
        <taxon>Agaricomycetes</taxon>
        <taxon>Polyporales</taxon>
        <taxon>Phaeolaceae</taxon>
        <taxon>Wolfiporia</taxon>
    </lineage>
</organism>
<evidence type="ECO:0000256" key="1">
    <source>
        <dbReference type="SAM" id="MobiDB-lite"/>
    </source>
</evidence>
<keyword evidence="4" id="KW-1185">Reference proteome</keyword>
<dbReference type="Proteomes" id="UP000218811">
    <property type="component" value="Unassembled WGS sequence"/>
</dbReference>
<reference evidence="3 4" key="1">
    <citation type="journal article" date="2012" name="Science">
        <title>The Paleozoic origin of enzymatic lignin decomposition reconstructed from 31 fungal genomes.</title>
        <authorList>
            <person name="Floudas D."/>
            <person name="Binder M."/>
            <person name="Riley R."/>
            <person name="Barry K."/>
            <person name="Blanchette R.A."/>
            <person name="Henrissat B."/>
            <person name="Martinez A.T."/>
            <person name="Otillar R."/>
            <person name="Spatafora J.W."/>
            <person name="Yadav J.S."/>
            <person name="Aerts A."/>
            <person name="Benoit I."/>
            <person name="Boyd A."/>
            <person name="Carlson A."/>
            <person name="Copeland A."/>
            <person name="Coutinho P.M."/>
            <person name="de Vries R.P."/>
            <person name="Ferreira P."/>
            <person name="Findley K."/>
            <person name="Foster B."/>
            <person name="Gaskell J."/>
            <person name="Glotzer D."/>
            <person name="Gorecki P."/>
            <person name="Heitman J."/>
            <person name="Hesse C."/>
            <person name="Hori C."/>
            <person name="Igarashi K."/>
            <person name="Jurgens J.A."/>
            <person name="Kallen N."/>
            <person name="Kersten P."/>
            <person name="Kohler A."/>
            <person name="Kuees U."/>
            <person name="Kumar T.K.A."/>
            <person name="Kuo A."/>
            <person name="LaButti K."/>
            <person name="Larrondo L.F."/>
            <person name="Lindquist E."/>
            <person name="Ling A."/>
            <person name="Lombard V."/>
            <person name="Lucas S."/>
            <person name="Lundell T."/>
            <person name="Martin R."/>
            <person name="McLaughlin D.J."/>
            <person name="Morgenstern I."/>
            <person name="Morin E."/>
            <person name="Murat C."/>
            <person name="Nagy L.G."/>
            <person name="Nolan M."/>
            <person name="Ohm R.A."/>
            <person name="Patyshakuliyeva A."/>
            <person name="Rokas A."/>
            <person name="Ruiz-Duenas F.J."/>
            <person name="Sabat G."/>
            <person name="Salamov A."/>
            <person name="Samejima M."/>
            <person name="Schmutz J."/>
            <person name="Slot J.C."/>
            <person name="St John F."/>
            <person name="Stenlid J."/>
            <person name="Sun H."/>
            <person name="Sun S."/>
            <person name="Syed K."/>
            <person name="Tsang A."/>
            <person name="Wiebenga A."/>
            <person name="Young D."/>
            <person name="Pisabarro A."/>
            <person name="Eastwood D.C."/>
            <person name="Martin F."/>
            <person name="Cullen D."/>
            <person name="Grigoriev I.V."/>
            <person name="Hibbett D.S."/>
        </authorList>
    </citation>
    <scope>NUCLEOTIDE SEQUENCE [LARGE SCALE GENOMIC DNA]</scope>
    <source>
        <strain evidence="3 4">MD-104</strain>
    </source>
</reference>
<evidence type="ECO:0000313" key="4">
    <source>
        <dbReference type="Proteomes" id="UP000218811"/>
    </source>
</evidence>
<dbReference type="PANTHER" id="PTHR38644">
    <property type="entry name" value="EXPRESSED PROTEIN"/>
    <property type="match status" value="1"/>
</dbReference>
<evidence type="ECO:0000313" key="3">
    <source>
        <dbReference type="EMBL" id="PCH43381.1"/>
    </source>
</evidence>
<feature type="domain" description="Mmc1 C-terminal" evidence="2">
    <location>
        <begin position="433"/>
        <end position="613"/>
    </location>
</feature>
<feature type="compositionally biased region" description="Low complexity" evidence="1">
    <location>
        <begin position="48"/>
        <end position="57"/>
    </location>
</feature>
<sequence>MPTCLVYSQACRPALLSPAHNQAQHVIYGAYSGACRRYRPRSSKTPRRAASSATATALKGQTRSPSLDSQRHHALTIWHHTKSLLPRVLPPNAFTESGVTALEFWEDVLQKTYQDLCPNPEAKAGDRLRIAVYGCDRLSGAQELIAALLEGPFASDSQRELIRSRWKSATAETSTLVIEYGAPTDEVSGGLRLRSSWLQQFGVPIQVLECRCRSVQPSSAIRVPKDAAKELLTADIPIVVCNPATTSLTALLSPEGPIKAVLNHPNSILVLTSASGSSQVAEQVFALTGGRINLHFIDPNRALDALRTLSSASSSPAAVQRYQDDYAGSRLSQLTGAVSSVITSGEQNVSPRTTIESLHLETAHASVTSALITCRSVLKEAQREVDQVVSDIGSLRSQVQEVQAKVDKEVFGTDNRAIRDAVSVSKKDLKTAMDALPWWRLFWKVDDVGESVLAAVDQVFCRDLENRLVFHAGRIASLQQSFVDSANKLVTSFPSRSPFHSPVLQNALSQISSAPSFPVSVTALTQPIYARRQQLRFPTARLQSTAQRVLLGMSGSVFSGMGVAWAGWAGQLGIFDMAVQMETALAVGMLGAVAGVRWSIGHFERAKRKWWQDYDRVGMGLERDLTATLHRTMEQHVYAVPEKAYEGLTELASKRDEEILELQDDVNSLDDGLSSGPNS</sequence>